<dbReference type="RefSeq" id="WP_036155546.1">
    <property type="nucleotide sequence ID" value="NZ_AVCX01000004.1"/>
</dbReference>
<dbReference type="InterPro" id="IPR011083">
    <property type="entry name" value="Phage_tail_collar_dom"/>
</dbReference>
<accession>A0A0A3IG78</accession>
<proteinExistence type="predicted"/>
<dbReference type="SUPFAM" id="SSF88874">
    <property type="entry name" value="Receptor-binding domain of short tail fibre protein gp12"/>
    <property type="match status" value="1"/>
</dbReference>
<name>A0A0A3IG78_9BACI</name>
<keyword evidence="3" id="KW-1185">Reference proteome</keyword>
<dbReference type="eggNOG" id="COG4675">
    <property type="taxonomic scope" value="Bacteria"/>
</dbReference>
<gene>
    <name evidence="2" type="ORF">CD32_13635</name>
</gene>
<dbReference type="Proteomes" id="UP000030437">
    <property type="component" value="Unassembled WGS sequence"/>
</dbReference>
<protein>
    <submittedName>
        <fullName evidence="2">Tail collar protein</fullName>
    </submittedName>
</protein>
<dbReference type="InterPro" id="IPR037053">
    <property type="entry name" value="Phage_tail_collar_dom_sf"/>
</dbReference>
<comment type="caution">
    <text evidence="2">The sequence shown here is derived from an EMBL/GenBank/DDBJ whole genome shotgun (WGS) entry which is preliminary data.</text>
</comment>
<dbReference type="EMBL" id="JPVP01000057">
    <property type="protein sequence ID" value="KGR83744.1"/>
    <property type="molecule type" value="Genomic_DNA"/>
</dbReference>
<feature type="domain" description="Phage tail collar" evidence="1">
    <location>
        <begin position="6"/>
        <end position="60"/>
    </location>
</feature>
<evidence type="ECO:0000313" key="3">
    <source>
        <dbReference type="Proteomes" id="UP000030437"/>
    </source>
</evidence>
<sequence>MDAFVGEIRLFAGNFAPLDWAFCNGQLLNISEYGVLYSILGTQFGGDGKTTFALPNLCGKAAIHQGTGQGLTSRKFASAGGSKTVTLLENQMPVHTHTPQYRTDTMADQMNPANNIWANIDNKPFLPNVYKNIESPEAPMGPTAISQVGGSVPHNNMQPFLGLNFIIALYGDYYPIKP</sequence>
<organism evidence="2 3">
    <name type="scientific">Lysinibacillus odysseyi 34hs-1 = NBRC 100172</name>
    <dbReference type="NCBI Taxonomy" id="1220589"/>
    <lineage>
        <taxon>Bacteria</taxon>
        <taxon>Bacillati</taxon>
        <taxon>Bacillota</taxon>
        <taxon>Bacilli</taxon>
        <taxon>Bacillales</taxon>
        <taxon>Bacillaceae</taxon>
        <taxon>Lysinibacillus</taxon>
    </lineage>
</organism>
<evidence type="ECO:0000313" key="2">
    <source>
        <dbReference type="EMBL" id="KGR83744.1"/>
    </source>
</evidence>
<dbReference type="AlphaFoldDB" id="A0A0A3IG78"/>
<evidence type="ECO:0000259" key="1">
    <source>
        <dbReference type="Pfam" id="PF07484"/>
    </source>
</evidence>
<dbReference type="STRING" id="1220589.CD32_13635"/>
<reference evidence="2 3" key="1">
    <citation type="submission" date="2014-02" db="EMBL/GenBank/DDBJ databases">
        <title>Draft genome sequence of Lysinibacillus odysseyi NBRC 100172.</title>
        <authorList>
            <person name="Zhang F."/>
            <person name="Wang G."/>
            <person name="Zhang L."/>
        </authorList>
    </citation>
    <scope>NUCLEOTIDE SEQUENCE [LARGE SCALE GENOMIC DNA]</scope>
    <source>
        <strain evidence="2 3">NBRC 100172</strain>
    </source>
</reference>
<dbReference type="Gene3D" id="3.90.1340.10">
    <property type="entry name" value="Phage tail collar domain"/>
    <property type="match status" value="1"/>
</dbReference>
<dbReference type="Pfam" id="PF07484">
    <property type="entry name" value="Collar"/>
    <property type="match status" value="1"/>
</dbReference>
<dbReference type="OrthoDB" id="9810174at2"/>